<protein>
    <submittedName>
        <fullName evidence="1">Uncharacterized protein</fullName>
    </submittedName>
</protein>
<gene>
    <name evidence="1" type="ORF">METZ01_LOCUS46706</name>
</gene>
<name>A0A381RPM9_9ZZZZ</name>
<reference evidence="1" key="1">
    <citation type="submission" date="2018-05" db="EMBL/GenBank/DDBJ databases">
        <authorList>
            <person name="Lanie J.A."/>
            <person name="Ng W.-L."/>
            <person name="Kazmierczak K.M."/>
            <person name="Andrzejewski T.M."/>
            <person name="Davidsen T.M."/>
            <person name="Wayne K.J."/>
            <person name="Tettelin H."/>
            <person name="Glass J.I."/>
            <person name="Rusch D."/>
            <person name="Podicherti R."/>
            <person name="Tsui H.-C.T."/>
            <person name="Winkler M.E."/>
        </authorList>
    </citation>
    <scope>NUCLEOTIDE SEQUENCE</scope>
</reference>
<dbReference type="AlphaFoldDB" id="A0A381RPM9"/>
<sequence length="157" mass="17778">MNNLPDVSNITAWQASSGWFYITMYKVKGDSSSLMPRKLPPQVIDFQIIESDESIQLGIRIKQPIENHDFLLVKNSNTLVASLHYSTEYLAQLDTVKKMNLGQQNKEMPQEIRNWLYITGTGLTVAGLLLDSDDRMNSQTQSGLGVLITTLLLDLFW</sequence>
<dbReference type="EMBL" id="UINC01002182">
    <property type="protein sequence ID" value="SUZ93852.1"/>
    <property type="molecule type" value="Genomic_DNA"/>
</dbReference>
<accession>A0A381RPM9</accession>
<organism evidence="1">
    <name type="scientific">marine metagenome</name>
    <dbReference type="NCBI Taxonomy" id="408172"/>
    <lineage>
        <taxon>unclassified sequences</taxon>
        <taxon>metagenomes</taxon>
        <taxon>ecological metagenomes</taxon>
    </lineage>
</organism>
<evidence type="ECO:0000313" key="1">
    <source>
        <dbReference type="EMBL" id="SUZ93852.1"/>
    </source>
</evidence>
<proteinExistence type="predicted"/>